<comment type="caution">
    <text evidence="1">The sequence shown here is derived from an EMBL/GenBank/DDBJ whole genome shotgun (WGS) entry which is preliminary data.</text>
</comment>
<sequence>MATPTIPDLTRYVNASKGPAADILRHNHRASFLFSSVVWFCAPSASSLRVALPAQTNPQAAPCILEHRQTYYSSRRLLPSIPQVKDCTLVRPQGLQIPPPQDSKYSKSSIVSSISLKAFSHSRFFCLGSTSRLSKHPEFYLPVYQISNKLSPTTRAGPRSRPRMREYPQILTAPRVHIPQCIVRGITLRPPLLFLQLCTNDCNASD</sequence>
<protein>
    <submittedName>
        <fullName evidence="1">Uncharacterized protein</fullName>
    </submittedName>
</protein>
<evidence type="ECO:0000313" key="1">
    <source>
        <dbReference type="EMBL" id="KAJ7734812.1"/>
    </source>
</evidence>
<evidence type="ECO:0000313" key="2">
    <source>
        <dbReference type="Proteomes" id="UP001215598"/>
    </source>
</evidence>
<name>A0AAD7I4B3_9AGAR</name>
<accession>A0AAD7I4B3</accession>
<keyword evidence="2" id="KW-1185">Reference proteome</keyword>
<reference evidence="1" key="1">
    <citation type="submission" date="2023-03" db="EMBL/GenBank/DDBJ databases">
        <title>Massive genome expansion in bonnet fungi (Mycena s.s.) driven by repeated elements and novel gene families across ecological guilds.</title>
        <authorList>
            <consortium name="Lawrence Berkeley National Laboratory"/>
            <person name="Harder C.B."/>
            <person name="Miyauchi S."/>
            <person name="Viragh M."/>
            <person name="Kuo A."/>
            <person name="Thoen E."/>
            <person name="Andreopoulos B."/>
            <person name="Lu D."/>
            <person name="Skrede I."/>
            <person name="Drula E."/>
            <person name="Henrissat B."/>
            <person name="Morin E."/>
            <person name="Kohler A."/>
            <person name="Barry K."/>
            <person name="LaButti K."/>
            <person name="Morin E."/>
            <person name="Salamov A."/>
            <person name="Lipzen A."/>
            <person name="Mereny Z."/>
            <person name="Hegedus B."/>
            <person name="Baldrian P."/>
            <person name="Stursova M."/>
            <person name="Weitz H."/>
            <person name="Taylor A."/>
            <person name="Grigoriev I.V."/>
            <person name="Nagy L.G."/>
            <person name="Martin F."/>
            <person name="Kauserud H."/>
        </authorList>
    </citation>
    <scope>NUCLEOTIDE SEQUENCE</scope>
    <source>
        <strain evidence="1">CBHHK182m</strain>
    </source>
</reference>
<dbReference type="AlphaFoldDB" id="A0AAD7I4B3"/>
<dbReference type="Proteomes" id="UP001215598">
    <property type="component" value="Unassembled WGS sequence"/>
</dbReference>
<organism evidence="1 2">
    <name type="scientific">Mycena metata</name>
    <dbReference type="NCBI Taxonomy" id="1033252"/>
    <lineage>
        <taxon>Eukaryota</taxon>
        <taxon>Fungi</taxon>
        <taxon>Dikarya</taxon>
        <taxon>Basidiomycota</taxon>
        <taxon>Agaricomycotina</taxon>
        <taxon>Agaricomycetes</taxon>
        <taxon>Agaricomycetidae</taxon>
        <taxon>Agaricales</taxon>
        <taxon>Marasmiineae</taxon>
        <taxon>Mycenaceae</taxon>
        <taxon>Mycena</taxon>
    </lineage>
</organism>
<proteinExistence type="predicted"/>
<gene>
    <name evidence="1" type="ORF">B0H16DRAFT_1577295</name>
</gene>
<dbReference type="EMBL" id="JARKIB010000130">
    <property type="protein sequence ID" value="KAJ7734812.1"/>
    <property type="molecule type" value="Genomic_DNA"/>
</dbReference>
<feature type="non-terminal residue" evidence="1">
    <location>
        <position position="206"/>
    </location>
</feature>